<organism evidence="2 3">
    <name type="scientific">Elsinoe australis</name>
    <dbReference type="NCBI Taxonomy" id="40998"/>
    <lineage>
        <taxon>Eukaryota</taxon>
        <taxon>Fungi</taxon>
        <taxon>Dikarya</taxon>
        <taxon>Ascomycota</taxon>
        <taxon>Pezizomycotina</taxon>
        <taxon>Dothideomycetes</taxon>
        <taxon>Dothideomycetidae</taxon>
        <taxon>Myriangiales</taxon>
        <taxon>Elsinoaceae</taxon>
        <taxon>Elsinoe</taxon>
    </lineage>
</organism>
<evidence type="ECO:0000313" key="3">
    <source>
        <dbReference type="Proteomes" id="UP000308133"/>
    </source>
</evidence>
<evidence type="ECO:0000313" key="2">
    <source>
        <dbReference type="EMBL" id="TKX20278.1"/>
    </source>
</evidence>
<feature type="compositionally biased region" description="Low complexity" evidence="1">
    <location>
        <begin position="198"/>
        <end position="210"/>
    </location>
</feature>
<name>A0A4U7AQ27_9PEZI</name>
<comment type="caution">
    <text evidence="2">The sequence shown here is derived from an EMBL/GenBank/DDBJ whole genome shotgun (WGS) entry which is preliminary data.</text>
</comment>
<feature type="compositionally biased region" description="Basic and acidic residues" evidence="1">
    <location>
        <begin position="379"/>
        <end position="391"/>
    </location>
</feature>
<feature type="region of interest" description="Disordered" evidence="1">
    <location>
        <begin position="187"/>
        <end position="260"/>
    </location>
</feature>
<evidence type="ECO:0000256" key="1">
    <source>
        <dbReference type="SAM" id="MobiDB-lite"/>
    </source>
</evidence>
<reference evidence="2 3" key="1">
    <citation type="submission" date="2018-02" db="EMBL/GenBank/DDBJ databases">
        <title>Draft genome sequences of Elsinoe sp., causing black scab on jojoba.</title>
        <authorList>
            <person name="Stodart B."/>
            <person name="Jeffress S."/>
            <person name="Ash G."/>
            <person name="Arun Chinnappa K."/>
        </authorList>
    </citation>
    <scope>NUCLEOTIDE SEQUENCE [LARGE SCALE GENOMIC DNA]</scope>
    <source>
        <strain evidence="2 3">Hillstone_2</strain>
    </source>
</reference>
<dbReference type="Proteomes" id="UP000308133">
    <property type="component" value="Unassembled WGS sequence"/>
</dbReference>
<protein>
    <submittedName>
        <fullName evidence="2">Uncharacterized protein</fullName>
    </submittedName>
</protein>
<accession>A0A4U7AQ27</accession>
<dbReference type="AlphaFoldDB" id="A0A4U7AQ27"/>
<dbReference type="EMBL" id="PTQR01000094">
    <property type="protein sequence ID" value="TKX20278.1"/>
    <property type="molecule type" value="Genomic_DNA"/>
</dbReference>
<sequence>MDSDSDTDVLTFDLLREDAYSALRYLEQLPRSQQIHVARTLLEEAESQYLRRFEDDQAIRHLVESCQRLGIWSHLEDGHSTVKFSAVASSVNPSIVEPSGMRGKLMKKIHDCHTWEAFPQSLPTYMRTTSTGRSCFGLHLLQRWWMIAKHLSLVQAVSWLSTFAKRQRVMEKHLIALQRHLVHNTRCPPTSAVTAHQSGLRSSSRRSSGSQAAMTSFKGTHTRSRPILPSEESSHPHPTRSSTPLVPSIPSEPSSARNELPACTIFSPREREHELIAQTYHTPQYHPSWSEVHGGHRDLPVITTSSQQPDIHGLSENRFLHSYMSPSGTASTDFYDFDETSRSNLFFAPNGTDHLGERMSMDLGDPGFWDSFAPTMNSRKDNASLDDRVEQSRPSTAGRLGPDETERPSVDELLARLVDLSTQLIVTRQVERQAACSQTQ</sequence>
<feature type="region of interest" description="Disordered" evidence="1">
    <location>
        <begin position="379"/>
        <end position="409"/>
    </location>
</feature>
<proteinExistence type="predicted"/>
<feature type="compositionally biased region" description="Polar residues" evidence="1">
    <location>
        <begin position="187"/>
        <end position="197"/>
    </location>
</feature>
<gene>
    <name evidence="2" type="ORF">C1H76_7531</name>
</gene>